<dbReference type="SUPFAM" id="SSF52540">
    <property type="entry name" value="P-loop containing nucleoside triphosphate hydrolases"/>
    <property type="match status" value="1"/>
</dbReference>
<dbReference type="CDD" id="cd01854">
    <property type="entry name" value="YjeQ_EngC"/>
    <property type="match status" value="1"/>
</dbReference>
<proteinExistence type="inferred from homology"/>
<name>K9F2C2_9ACTO</name>
<dbReference type="Proteomes" id="UP000009888">
    <property type="component" value="Unassembled WGS sequence"/>
</dbReference>
<protein>
    <recommendedName>
        <fullName evidence="3">Small ribosomal subunit biogenesis GTPase RsgA</fullName>
        <ecNumber evidence="3">3.6.1.-</ecNumber>
    </recommendedName>
</protein>
<dbReference type="EMBL" id="AGWL01000002">
    <property type="protein sequence ID" value="EKU95630.1"/>
    <property type="molecule type" value="Genomic_DNA"/>
</dbReference>
<evidence type="ECO:0000256" key="1">
    <source>
        <dbReference type="ARBA" id="ARBA00022741"/>
    </source>
</evidence>
<dbReference type="GO" id="GO:0046872">
    <property type="term" value="F:metal ion binding"/>
    <property type="evidence" value="ECO:0007669"/>
    <property type="project" value="UniProtKB-KW"/>
</dbReference>
<dbReference type="Gene3D" id="1.10.40.50">
    <property type="entry name" value="Probable gtpase engc, domain 3"/>
    <property type="match status" value="1"/>
</dbReference>
<dbReference type="RefSeq" id="WP_007000635.1">
    <property type="nucleotide sequence ID" value="NZ_JH992955.1"/>
</dbReference>
<feature type="compositionally biased region" description="Basic residues" evidence="4">
    <location>
        <begin position="12"/>
        <end position="24"/>
    </location>
</feature>
<dbReference type="GO" id="GO:0005525">
    <property type="term" value="F:GTP binding"/>
    <property type="evidence" value="ECO:0007669"/>
    <property type="project" value="UniProtKB-UniRule"/>
</dbReference>
<dbReference type="HAMAP" id="MF_01820">
    <property type="entry name" value="GTPase_RsgA"/>
    <property type="match status" value="1"/>
</dbReference>
<keyword evidence="3" id="KW-0694">RNA-binding</keyword>
<dbReference type="GO" id="GO:0003924">
    <property type="term" value="F:GTPase activity"/>
    <property type="evidence" value="ECO:0007669"/>
    <property type="project" value="UniProtKB-UniRule"/>
</dbReference>
<comment type="function">
    <text evidence="3">One of several proteins that assist in the late maturation steps of the functional core of the 30S ribosomal subunit. Helps release RbfA from mature subunits. May play a role in the assembly of ribosomal proteins into the subunit. Circularly permuted GTPase that catalyzes slow GTP hydrolysis, GTPase activity is stimulated by the 30S ribosomal subunit.</text>
</comment>
<dbReference type="EC" id="3.6.1.-" evidence="3"/>
<feature type="binding site" evidence="3">
    <location>
        <position position="291"/>
    </location>
    <ligand>
        <name>Zn(2+)</name>
        <dbReference type="ChEBI" id="CHEBI:29105"/>
    </ligand>
</feature>
<keyword evidence="3" id="KW-0963">Cytoplasm</keyword>
<feature type="region of interest" description="Disordered" evidence="4">
    <location>
        <begin position="1"/>
        <end position="34"/>
    </location>
</feature>
<organism evidence="7 8">
    <name type="scientific">Actinobaculum massiliense ACS-171-V-Col2</name>
    <dbReference type="NCBI Taxonomy" id="883066"/>
    <lineage>
        <taxon>Bacteria</taxon>
        <taxon>Bacillati</taxon>
        <taxon>Actinomycetota</taxon>
        <taxon>Actinomycetes</taxon>
        <taxon>Actinomycetales</taxon>
        <taxon>Actinomycetaceae</taxon>
        <taxon>Actinobaculum</taxon>
    </lineage>
</organism>
<keyword evidence="3" id="KW-0699">rRNA-binding</keyword>
<feature type="binding site" evidence="3">
    <location>
        <position position="304"/>
    </location>
    <ligand>
        <name>Zn(2+)</name>
        <dbReference type="ChEBI" id="CHEBI:29105"/>
    </ligand>
</feature>
<feature type="compositionally biased region" description="Basic and acidic residues" evidence="4">
    <location>
        <begin position="25"/>
        <end position="34"/>
    </location>
</feature>
<comment type="similarity">
    <text evidence="3">Belongs to the TRAFAC class YlqF/YawG GTPase family. RsgA subfamily.</text>
</comment>
<dbReference type="InterPro" id="IPR010914">
    <property type="entry name" value="RsgA_GTPase_dom"/>
</dbReference>
<dbReference type="NCBIfam" id="TIGR00157">
    <property type="entry name" value="ribosome small subunit-dependent GTPase A"/>
    <property type="match status" value="1"/>
</dbReference>
<evidence type="ECO:0000256" key="2">
    <source>
        <dbReference type="ARBA" id="ARBA00023134"/>
    </source>
</evidence>
<comment type="cofactor">
    <cofactor evidence="3">
        <name>Zn(2+)</name>
        <dbReference type="ChEBI" id="CHEBI:29105"/>
    </cofactor>
    <text evidence="3">Binds 1 zinc ion per subunit.</text>
</comment>
<evidence type="ECO:0000313" key="8">
    <source>
        <dbReference type="Proteomes" id="UP000009888"/>
    </source>
</evidence>
<dbReference type="eggNOG" id="COG1162">
    <property type="taxonomic scope" value="Bacteria"/>
</dbReference>
<reference evidence="7 8" key="1">
    <citation type="submission" date="2012-09" db="EMBL/GenBank/DDBJ databases">
        <title>The Genome Sequence of Actinobaculum massiliae ACS-171-V-COL2.</title>
        <authorList>
            <consortium name="The Broad Institute Genome Sequencing Platform"/>
            <person name="Earl A."/>
            <person name="Ward D."/>
            <person name="Feldgarden M."/>
            <person name="Gevers D."/>
            <person name="Saerens B."/>
            <person name="Vaneechoutte M."/>
            <person name="Walker B."/>
            <person name="Young S.K."/>
            <person name="Zeng Q."/>
            <person name="Gargeya S."/>
            <person name="Fitzgerald M."/>
            <person name="Haas B."/>
            <person name="Abouelleil A."/>
            <person name="Alvarado L."/>
            <person name="Arachchi H.M."/>
            <person name="Berlin A."/>
            <person name="Chapman S.B."/>
            <person name="Goldberg J."/>
            <person name="Griggs A."/>
            <person name="Gujja S."/>
            <person name="Hansen M."/>
            <person name="Howarth C."/>
            <person name="Imamovic A."/>
            <person name="Larimer J."/>
            <person name="McCowen C."/>
            <person name="Montmayeur A."/>
            <person name="Murphy C."/>
            <person name="Neiman D."/>
            <person name="Pearson M."/>
            <person name="Priest M."/>
            <person name="Roberts A."/>
            <person name="Saif S."/>
            <person name="Shea T."/>
            <person name="Sisk P."/>
            <person name="Sykes S."/>
            <person name="Wortman J."/>
            <person name="Nusbaum C."/>
            <person name="Birren B."/>
        </authorList>
    </citation>
    <scope>NUCLEOTIDE SEQUENCE [LARGE SCALE GENOMIC DNA]</scope>
    <source>
        <strain evidence="8">ACS-171-V-Col2</strain>
    </source>
</reference>
<keyword evidence="3" id="KW-0378">Hydrolase</keyword>
<evidence type="ECO:0000256" key="3">
    <source>
        <dbReference type="HAMAP-Rule" id="MF_01820"/>
    </source>
</evidence>
<comment type="subcellular location">
    <subcellularLocation>
        <location evidence="3">Cytoplasm</location>
    </subcellularLocation>
</comment>
<evidence type="ECO:0000259" key="6">
    <source>
        <dbReference type="PROSITE" id="PS51721"/>
    </source>
</evidence>
<dbReference type="PROSITE" id="PS51721">
    <property type="entry name" value="G_CP"/>
    <property type="match status" value="1"/>
</dbReference>
<keyword evidence="3" id="KW-0862">Zinc</keyword>
<feature type="binding site" evidence="3">
    <location>
        <begin position="156"/>
        <end position="159"/>
    </location>
    <ligand>
        <name>GTP</name>
        <dbReference type="ChEBI" id="CHEBI:37565"/>
    </ligand>
</feature>
<keyword evidence="8" id="KW-1185">Reference proteome</keyword>
<dbReference type="PATRIC" id="fig|883066.3.peg.437"/>
<evidence type="ECO:0000256" key="4">
    <source>
        <dbReference type="SAM" id="MobiDB-lite"/>
    </source>
</evidence>
<dbReference type="GO" id="GO:0019843">
    <property type="term" value="F:rRNA binding"/>
    <property type="evidence" value="ECO:0007669"/>
    <property type="project" value="UniProtKB-KW"/>
</dbReference>
<evidence type="ECO:0000313" key="7">
    <source>
        <dbReference type="EMBL" id="EKU95630.1"/>
    </source>
</evidence>
<comment type="caution">
    <text evidence="7">The sequence shown here is derived from an EMBL/GenBank/DDBJ whole genome shotgun (WGS) entry which is preliminary data.</text>
</comment>
<dbReference type="InterPro" id="IPR004881">
    <property type="entry name" value="Ribosome_biogen_GTPase_RsgA"/>
</dbReference>
<keyword evidence="1 3" id="KW-0547">Nucleotide-binding</keyword>
<gene>
    <name evidence="3" type="primary">rsgA</name>
    <name evidence="7" type="ORF">HMPREF9233_00417</name>
</gene>
<dbReference type="AlphaFoldDB" id="K9F2C2"/>
<sequence length="335" mass="36421">MRDIGTDDPRVHVRPGRPSKPRTKIRPDYSDRPRGQVITVDRGRYGVVMDDAVEVIAVKARELGRGALVVGDRVRLTGDLSGRKDTLARIVLIEERRTELTRSTDEGGGRERTIVANADQMAIVVALAQPEPKFGMIDRALVAAMEAGMQPLLVLTKADLASHQKVEEVYEPLGLRVFVTAVKHPAAPQRDDLEALREALTGHDTVLIGHSGVGKSTLFNTLVPDADRRTGDVNDVTGKGRHTSVNAVSFALPGGGRIIDTPGVRSFGLAHVDAAGLLRGFPDLEEVTADCPRGCTHKANETECALDTVRDPLGQRRVESLRRLLEQVPKPEWEG</sequence>
<dbReference type="GO" id="GO:0005737">
    <property type="term" value="C:cytoplasm"/>
    <property type="evidence" value="ECO:0007669"/>
    <property type="project" value="UniProtKB-SubCell"/>
</dbReference>
<dbReference type="PROSITE" id="PS50936">
    <property type="entry name" value="ENGC_GTPASE"/>
    <property type="match status" value="1"/>
</dbReference>
<dbReference type="Gene3D" id="3.40.50.300">
    <property type="entry name" value="P-loop containing nucleotide triphosphate hydrolases"/>
    <property type="match status" value="1"/>
</dbReference>
<comment type="subunit">
    <text evidence="3">Monomer. Associates with 30S ribosomal subunit, binds 16S rRNA.</text>
</comment>
<feature type="binding site" evidence="3">
    <location>
        <position position="295"/>
    </location>
    <ligand>
        <name>Zn(2+)</name>
        <dbReference type="ChEBI" id="CHEBI:29105"/>
    </ligand>
</feature>
<feature type="domain" description="CP-type G" evidence="6">
    <location>
        <begin position="97"/>
        <end position="267"/>
    </location>
</feature>
<feature type="binding site" evidence="3">
    <location>
        <position position="297"/>
    </location>
    <ligand>
        <name>Zn(2+)</name>
        <dbReference type="ChEBI" id="CHEBI:29105"/>
    </ligand>
</feature>
<dbReference type="PANTHER" id="PTHR32120:SF11">
    <property type="entry name" value="SMALL RIBOSOMAL SUBUNIT BIOGENESIS GTPASE RSGA 1, MITOCHONDRIAL-RELATED"/>
    <property type="match status" value="1"/>
</dbReference>
<feature type="binding site" evidence="3">
    <location>
        <begin position="209"/>
        <end position="217"/>
    </location>
    <ligand>
        <name>GTP</name>
        <dbReference type="ChEBI" id="CHEBI:37565"/>
    </ligand>
</feature>
<accession>K9F2C2</accession>
<feature type="compositionally biased region" description="Basic and acidic residues" evidence="4">
    <location>
        <begin position="1"/>
        <end position="11"/>
    </location>
</feature>
<evidence type="ECO:0000259" key="5">
    <source>
        <dbReference type="PROSITE" id="PS50936"/>
    </source>
</evidence>
<dbReference type="STRING" id="202789.GCA_001457435_01719"/>
<keyword evidence="3" id="KW-0690">Ribosome biogenesis</keyword>
<keyword evidence="2 3" id="KW-0342">GTP-binding</keyword>
<feature type="domain" description="EngC GTPase" evidence="5">
    <location>
        <begin position="116"/>
        <end position="265"/>
    </location>
</feature>
<dbReference type="InterPro" id="IPR030378">
    <property type="entry name" value="G_CP_dom"/>
</dbReference>
<dbReference type="HOGENOM" id="CLU_033617_1_0_11"/>
<dbReference type="GO" id="GO:0042274">
    <property type="term" value="P:ribosomal small subunit biogenesis"/>
    <property type="evidence" value="ECO:0007669"/>
    <property type="project" value="UniProtKB-UniRule"/>
</dbReference>
<dbReference type="Pfam" id="PF03193">
    <property type="entry name" value="RsgA_GTPase"/>
    <property type="match status" value="1"/>
</dbReference>
<keyword evidence="3" id="KW-0479">Metal-binding</keyword>
<dbReference type="InterPro" id="IPR027417">
    <property type="entry name" value="P-loop_NTPase"/>
</dbReference>
<dbReference type="PANTHER" id="PTHR32120">
    <property type="entry name" value="SMALL RIBOSOMAL SUBUNIT BIOGENESIS GTPASE RSGA"/>
    <property type="match status" value="1"/>
</dbReference>